<evidence type="ECO:0000256" key="6">
    <source>
        <dbReference type="ARBA" id="ARBA00023136"/>
    </source>
</evidence>
<keyword evidence="4" id="KW-0653">Protein transport</keyword>
<evidence type="ECO:0000256" key="4">
    <source>
        <dbReference type="ARBA" id="ARBA00022927"/>
    </source>
</evidence>
<dbReference type="PANTHER" id="PTHR21230">
    <property type="entry name" value="VESICLE TRANSPORT V-SNARE PROTEIN VTI1-RELATED"/>
    <property type="match status" value="1"/>
</dbReference>
<dbReference type="GO" id="GO:0005789">
    <property type="term" value="C:endoplasmic reticulum membrane"/>
    <property type="evidence" value="ECO:0007669"/>
    <property type="project" value="TreeGrafter"/>
</dbReference>
<dbReference type="AlphaFoldDB" id="A0A836BWX7"/>
<sequence length="357" mass="38453">MSKQPAKITLVSHGSQGIPIELYTFAGEREQEQQCQKLWIELDKLFVKLEKAKKDDRVHALVKEINLKLKEAKAMIKDFEREAKADGMAVEELSARKKALAVELNHYIKRKGEFAQAHGSTQDLLAMAVAQPEIQMEAMSTQQLMQEGRKVAAATDKTLDQSLQVVSQMQGIGKEVASTLHDQSQQLDRVLDNMHEATFTMKKARVVVRDIARGLLTDKCIAFLLLLVVCGVVAIIVLKVVNPKAIQKGAAAALDPCNLGSDLLSRLNTTLLNCPSPSPSSSPSPDPASPGPTVEPGPSPSVDPSPATAADPSPDASPSPDTTSASPDLSPSPDEASSGRRMLLLHLVRRLHSGAGR</sequence>
<evidence type="ECO:0000256" key="7">
    <source>
        <dbReference type="SAM" id="Coils"/>
    </source>
</evidence>
<dbReference type="EMBL" id="JAEHOE010000048">
    <property type="protein sequence ID" value="KAG2491965.1"/>
    <property type="molecule type" value="Genomic_DNA"/>
</dbReference>
<feature type="compositionally biased region" description="Low complexity" evidence="8">
    <location>
        <begin position="304"/>
        <end position="341"/>
    </location>
</feature>
<evidence type="ECO:0000259" key="10">
    <source>
        <dbReference type="PROSITE" id="PS50192"/>
    </source>
</evidence>
<feature type="transmembrane region" description="Helical" evidence="9">
    <location>
        <begin position="221"/>
        <end position="241"/>
    </location>
</feature>
<dbReference type="GO" id="GO:0031201">
    <property type="term" value="C:SNARE complex"/>
    <property type="evidence" value="ECO:0007669"/>
    <property type="project" value="TreeGrafter"/>
</dbReference>
<dbReference type="OrthoDB" id="19261at2759"/>
<comment type="caution">
    <text evidence="11">The sequence shown here is derived from an EMBL/GenBank/DDBJ whole genome shotgun (WGS) entry which is preliminary data.</text>
</comment>
<keyword evidence="12" id="KW-1185">Reference proteome</keyword>
<dbReference type="GO" id="GO:0005794">
    <property type="term" value="C:Golgi apparatus"/>
    <property type="evidence" value="ECO:0007669"/>
    <property type="project" value="TreeGrafter"/>
</dbReference>
<dbReference type="Proteomes" id="UP000612055">
    <property type="component" value="Unassembled WGS sequence"/>
</dbReference>
<protein>
    <recommendedName>
        <fullName evidence="10">t-SNARE coiled-coil homology domain-containing protein</fullName>
    </recommendedName>
</protein>
<dbReference type="GO" id="GO:0005484">
    <property type="term" value="F:SNAP receptor activity"/>
    <property type="evidence" value="ECO:0007669"/>
    <property type="project" value="TreeGrafter"/>
</dbReference>
<proteinExistence type="predicted"/>
<evidence type="ECO:0000256" key="3">
    <source>
        <dbReference type="ARBA" id="ARBA00022692"/>
    </source>
</evidence>
<dbReference type="PROSITE" id="PS50192">
    <property type="entry name" value="T_SNARE"/>
    <property type="match status" value="1"/>
</dbReference>
<keyword evidence="5 9" id="KW-1133">Transmembrane helix</keyword>
<dbReference type="GO" id="GO:0000149">
    <property type="term" value="F:SNARE binding"/>
    <property type="evidence" value="ECO:0007669"/>
    <property type="project" value="TreeGrafter"/>
</dbReference>
<dbReference type="InterPro" id="IPR000727">
    <property type="entry name" value="T_SNARE_dom"/>
</dbReference>
<feature type="compositionally biased region" description="Pro residues" evidence="8">
    <location>
        <begin position="276"/>
        <end position="303"/>
    </location>
</feature>
<feature type="region of interest" description="Disordered" evidence="8">
    <location>
        <begin position="274"/>
        <end position="341"/>
    </location>
</feature>
<dbReference type="PANTHER" id="PTHR21230:SF79">
    <property type="entry name" value="T-SNARE COILED-COIL HOMOLOGY DOMAIN-CONTAINING PROTEIN"/>
    <property type="match status" value="1"/>
</dbReference>
<dbReference type="GO" id="GO:0031902">
    <property type="term" value="C:late endosome membrane"/>
    <property type="evidence" value="ECO:0007669"/>
    <property type="project" value="TreeGrafter"/>
</dbReference>
<feature type="coiled-coil region" evidence="7">
    <location>
        <begin position="62"/>
        <end position="110"/>
    </location>
</feature>
<evidence type="ECO:0000256" key="9">
    <source>
        <dbReference type="SAM" id="Phobius"/>
    </source>
</evidence>
<gene>
    <name evidence="11" type="ORF">HYH03_009696</name>
</gene>
<dbReference type="GO" id="GO:0006906">
    <property type="term" value="P:vesicle fusion"/>
    <property type="evidence" value="ECO:0007669"/>
    <property type="project" value="TreeGrafter"/>
</dbReference>
<keyword evidence="3 9" id="KW-0812">Transmembrane</keyword>
<evidence type="ECO:0000313" key="11">
    <source>
        <dbReference type="EMBL" id="KAG2491965.1"/>
    </source>
</evidence>
<keyword evidence="2" id="KW-0813">Transport</keyword>
<name>A0A836BWX7_9CHLO</name>
<keyword evidence="7" id="KW-0175">Coiled coil</keyword>
<keyword evidence="6 9" id="KW-0472">Membrane</keyword>
<feature type="domain" description="T-SNARE coiled-coil homology" evidence="10">
    <location>
        <begin position="149"/>
        <end position="211"/>
    </location>
</feature>
<evidence type="ECO:0000256" key="8">
    <source>
        <dbReference type="SAM" id="MobiDB-lite"/>
    </source>
</evidence>
<dbReference type="GO" id="GO:0012507">
    <property type="term" value="C:ER to Golgi transport vesicle membrane"/>
    <property type="evidence" value="ECO:0007669"/>
    <property type="project" value="TreeGrafter"/>
</dbReference>
<organism evidence="11 12">
    <name type="scientific">Edaphochlamys debaryana</name>
    <dbReference type="NCBI Taxonomy" id="47281"/>
    <lineage>
        <taxon>Eukaryota</taxon>
        <taxon>Viridiplantae</taxon>
        <taxon>Chlorophyta</taxon>
        <taxon>core chlorophytes</taxon>
        <taxon>Chlorophyceae</taxon>
        <taxon>CS clade</taxon>
        <taxon>Chlamydomonadales</taxon>
        <taxon>Chlamydomonadales incertae sedis</taxon>
        <taxon>Edaphochlamys</taxon>
    </lineage>
</organism>
<comment type="subcellular location">
    <subcellularLocation>
        <location evidence="1">Membrane</location>
        <topology evidence="1">Single-pass type IV membrane protein</topology>
    </subcellularLocation>
</comment>
<evidence type="ECO:0000256" key="1">
    <source>
        <dbReference type="ARBA" id="ARBA00004211"/>
    </source>
</evidence>
<evidence type="ECO:0000256" key="5">
    <source>
        <dbReference type="ARBA" id="ARBA00022989"/>
    </source>
</evidence>
<reference evidence="11" key="1">
    <citation type="journal article" date="2020" name="bioRxiv">
        <title>Comparative genomics of Chlamydomonas.</title>
        <authorList>
            <person name="Craig R.J."/>
            <person name="Hasan A.R."/>
            <person name="Ness R.W."/>
            <person name="Keightley P.D."/>
        </authorList>
    </citation>
    <scope>NUCLEOTIDE SEQUENCE</scope>
    <source>
        <strain evidence="11">CCAP 11/70</strain>
    </source>
</reference>
<dbReference type="Gene3D" id="1.20.5.110">
    <property type="match status" value="1"/>
</dbReference>
<dbReference type="GO" id="GO:0015031">
    <property type="term" value="P:protein transport"/>
    <property type="evidence" value="ECO:0007669"/>
    <property type="project" value="UniProtKB-KW"/>
</dbReference>
<evidence type="ECO:0000313" key="12">
    <source>
        <dbReference type="Proteomes" id="UP000612055"/>
    </source>
</evidence>
<evidence type="ECO:0000256" key="2">
    <source>
        <dbReference type="ARBA" id="ARBA00022448"/>
    </source>
</evidence>
<dbReference type="SUPFAM" id="SSF58038">
    <property type="entry name" value="SNARE fusion complex"/>
    <property type="match status" value="1"/>
</dbReference>
<accession>A0A836BWX7</accession>